<accession>A0AAW2JBL4</accession>
<reference evidence="2" key="1">
    <citation type="submission" date="2020-06" db="EMBL/GenBank/DDBJ databases">
        <authorList>
            <person name="Li T."/>
            <person name="Hu X."/>
            <person name="Zhang T."/>
            <person name="Song X."/>
            <person name="Zhang H."/>
            <person name="Dai N."/>
            <person name="Sheng W."/>
            <person name="Hou X."/>
            <person name="Wei L."/>
        </authorList>
    </citation>
    <scope>NUCLEOTIDE SEQUENCE</scope>
    <source>
        <strain evidence="2">KEN8</strain>
        <tissue evidence="2">Leaf</tissue>
    </source>
</reference>
<organism evidence="2">
    <name type="scientific">Sesamum calycinum</name>
    <dbReference type="NCBI Taxonomy" id="2727403"/>
    <lineage>
        <taxon>Eukaryota</taxon>
        <taxon>Viridiplantae</taxon>
        <taxon>Streptophyta</taxon>
        <taxon>Embryophyta</taxon>
        <taxon>Tracheophyta</taxon>
        <taxon>Spermatophyta</taxon>
        <taxon>Magnoliopsida</taxon>
        <taxon>eudicotyledons</taxon>
        <taxon>Gunneridae</taxon>
        <taxon>Pentapetalae</taxon>
        <taxon>asterids</taxon>
        <taxon>lamiids</taxon>
        <taxon>Lamiales</taxon>
        <taxon>Pedaliaceae</taxon>
        <taxon>Sesamum</taxon>
    </lineage>
</organism>
<reference evidence="2" key="2">
    <citation type="journal article" date="2024" name="Plant">
        <title>Genomic evolution and insights into agronomic trait innovations of Sesamum species.</title>
        <authorList>
            <person name="Miao H."/>
            <person name="Wang L."/>
            <person name="Qu L."/>
            <person name="Liu H."/>
            <person name="Sun Y."/>
            <person name="Le M."/>
            <person name="Wang Q."/>
            <person name="Wei S."/>
            <person name="Zheng Y."/>
            <person name="Lin W."/>
            <person name="Duan Y."/>
            <person name="Cao H."/>
            <person name="Xiong S."/>
            <person name="Wang X."/>
            <person name="Wei L."/>
            <person name="Li C."/>
            <person name="Ma Q."/>
            <person name="Ju M."/>
            <person name="Zhao R."/>
            <person name="Li G."/>
            <person name="Mu C."/>
            <person name="Tian Q."/>
            <person name="Mei H."/>
            <person name="Zhang T."/>
            <person name="Gao T."/>
            <person name="Zhang H."/>
        </authorList>
    </citation>
    <scope>NUCLEOTIDE SEQUENCE</scope>
    <source>
        <strain evidence="2">KEN8</strain>
    </source>
</reference>
<feature type="domain" description="Reverse transcriptase" evidence="1">
    <location>
        <begin position="28"/>
        <end position="143"/>
    </location>
</feature>
<protein>
    <recommendedName>
        <fullName evidence="1">Reverse transcriptase domain-containing protein</fullName>
    </recommendedName>
</protein>
<gene>
    <name evidence="2" type="ORF">Scaly_2621900</name>
</gene>
<evidence type="ECO:0000259" key="1">
    <source>
        <dbReference type="Pfam" id="PF00078"/>
    </source>
</evidence>
<dbReference type="InterPro" id="IPR000477">
    <property type="entry name" value="RT_dom"/>
</dbReference>
<comment type="caution">
    <text evidence="2">The sequence shown here is derived from an EMBL/GenBank/DDBJ whole genome shotgun (WGS) entry which is preliminary data.</text>
</comment>
<sequence length="196" mass="22436">MAQEMIHQFDHRYNKGNLAIKLNMSKAYNRLTGTSFSGEASGIFKSTQGLRQGDPISPALFIIVAEAFSRGIDLVFNENPKMYYQISCEVKISHLSYVDDVILFINCEDASLNKLLQFWKNIEELSRQKINHAKSAFILGKKANLNAQRIKIIIGFSMKMLPTTYFSAPLYKGSKRKILYESLVEKVRAKNYGWEH</sequence>
<dbReference type="PANTHER" id="PTHR33116">
    <property type="entry name" value="REVERSE TRANSCRIPTASE ZINC-BINDING DOMAIN-CONTAINING PROTEIN-RELATED-RELATED"/>
    <property type="match status" value="1"/>
</dbReference>
<evidence type="ECO:0000313" key="2">
    <source>
        <dbReference type="EMBL" id="KAL0291752.1"/>
    </source>
</evidence>
<name>A0AAW2JBL4_9LAMI</name>
<dbReference type="AlphaFoldDB" id="A0AAW2JBL4"/>
<dbReference type="EMBL" id="JACGWM010001554">
    <property type="protein sequence ID" value="KAL0291752.1"/>
    <property type="molecule type" value="Genomic_DNA"/>
</dbReference>
<dbReference type="PANTHER" id="PTHR33116:SF80">
    <property type="entry name" value="REVERSE TRANSCRIPTASE ZINC-BINDING DOMAIN-CONTAINING PROTEIN"/>
    <property type="match status" value="1"/>
</dbReference>
<dbReference type="Pfam" id="PF00078">
    <property type="entry name" value="RVT_1"/>
    <property type="match status" value="1"/>
</dbReference>
<proteinExistence type="predicted"/>